<dbReference type="GO" id="GO:0097367">
    <property type="term" value="F:carbohydrate derivative binding"/>
    <property type="evidence" value="ECO:0007669"/>
    <property type="project" value="InterPro"/>
</dbReference>
<dbReference type="PANTHER" id="PTHR30514:SF1">
    <property type="entry name" value="HTH-TYPE TRANSCRIPTIONAL REGULATOR HEXR-RELATED"/>
    <property type="match status" value="1"/>
</dbReference>
<dbReference type="PROSITE" id="PS51071">
    <property type="entry name" value="HTH_RPIR"/>
    <property type="match status" value="1"/>
</dbReference>
<dbReference type="Pfam" id="PF01418">
    <property type="entry name" value="HTH_6"/>
    <property type="match status" value="1"/>
</dbReference>
<dbReference type="Proteomes" id="UP000543642">
    <property type="component" value="Unassembled WGS sequence"/>
</dbReference>
<dbReference type="RefSeq" id="WP_183770330.1">
    <property type="nucleotide sequence ID" value="NZ_JACHFW010000001.1"/>
</dbReference>
<protein>
    <submittedName>
        <fullName evidence="2">DNA-binding MurR/RpiR family transcriptional regulator</fullName>
    </submittedName>
</protein>
<evidence type="ECO:0000259" key="1">
    <source>
        <dbReference type="PROSITE" id="PS51071"/>
    </source>
</evidence>
<dbReference type="PANTHER" id="PTHR30514">
    <property type="entry name" value="GLUCOKINASE"/>
    <property type="match status" value="1"/>
</dbReference>
<dbReference type="InterPro" id="IPR047640">
    <property type="entry name" value="RpiR-like"/>
</dbReference>
<dbReference type="InterPro" id="IPR009057">
    <property type="entry name" value="Homeodomain-like_sf"/>
</dbReference>
<dbReference type="InterPro" id="IPR036388">
    <property type="entry name" value="WH-like_DNA-bd_sf"/>
</dbReference>
<dbReference type="AlphaFoldDB" id="A0A7W8H6Z1"/>
<dbReference type="InterPro" id="IPR000281">
    <property type="entry name" value="HTH_RpiR"/>
</dbReference>
<proteinExistence type="predicted"/>
<dbReference type="Gene3D" id="1.10.10.10">
    <property type="entry name" value="Winged helix-like DNA-binding domain superfamily/Winged helix DNA-binding domain"/>
    <property type="match status" value="1"/>
</dbReference>
<dbReference type="EMBL" id="JACHFW010000001">
    <property type="protein sequence ID" value="MBB5263039.1"/>
    <property type="molecule type" value="Genomic_DNA"/>
</dbReference>
<evidence type="ECO:0000313" key="3">
    <source>
        <dbReference type="Proteomes" id="UP000543642"/>
    </source>
</evidence>
<name>A0A7W8H6Z1_9FIRM</name>
<keyword evidence="3" id="KW-1185">Reference proteome</keyword>
<feature type="domain" description="HTH rpiR-type" evidence="1">
    <location>
        <begin position="1"/>
        <end position="79"/>
    </location>
</feature>
<evidence type="ECO:0000313" key="2">
    <source>
        <dbReference type="EMBL" id="MBB5263039.1"/>
    </source>
</evidence>
<gene>
    <name evidence="2" type="ORF">HNP82_000133</name>
</gene>
<organism evidence="2 3">
    <name type="scientific">Catenibacillus scindens</name>
    <dbReference type="NCBI Taxonomy" id="673271"/>
    <lineage>
        <taxon>Bacteria</taxon>
        <taxon>Bacillati</taxon>
        <taxon>Bacillota</taxon>
        <taxon>Clostridia</taxon>
        <taxon>Lachnospirales</taxon>
        <taxon>Lachnospiraceae</taxon>
        <taxon>Catenibacillus</taxon>
    </lineage>
</organism>
<accession>A0A7W8H6Z1</accession>
<dbReference type="GO" id="GO:0003700">
    <property type="term" value="F:DNA-binding transcription factor activity"/>
    <property type="evidence" value="ECO:0007669"/>
    <property type="project" value="InterPro"/>
</dbReference>
<reference evidence="2 3" key="1">
    <citation type="submission" date="2020-08" db="EMBL/GenBank/DDBJ databases">
        <title>Genomic Encyclopedia of Type Strains, Phase IV (KMG-IV): sequencing the most valuable type-strain genomes for metagenomic binning, comparative biology and taxonomic classification.</title>
        <authorList>
            <person name="Goeker M."/>
        </authorList>
    </citation>
    <scope>NUCLEOTIDE SEQUENCE [LARGE SCALE GENOMIC DNA]</scope>
    <source>
        <strain evidence="2 3">DSM 106146</strain>
    </source>
</reference>
<dbReference type="SUPFAM" id="SSF46689">
    <property type="entry name" value="Homeodomain-like"/>
    <property type="match status" value="1"/>
</dbReference>
<comment type="caution">
    <text evidence="2">The sequence shown here is derived from an EMBL/GenBank/DDBJ whole genome shotgun (WGS) entry which is preliminary data.</text>
</comment>
<keyword evidence="2" id="KW-0238">DNA-binding</keyword>
<dbReference type="GO" id="GO:0003677">
    <property type="term" value="F:DNA binding"/>
    <property type="evidence" value="ECO:0007669"/>
    <property type="project" value="UniProtKB-KW"/>
</dbReference>
<sequence length="256" mass="29250">MHAINELILLYNELEDDDFYKNAAAQVLKNLEQVPFLSTYELADLCYVSPATILRLSRKLGYDSYGDFKLSVGMDLKEVQDNILFSYGELEWDHQYMSRGLDYIEDTFKRIREDVSDDVVLAAAKAFLKADQICFITAVGSSFLRNFQMRLILSGKDVCVLKSEKTQEDYTVHVKPGTLVCVVEMMYSHKFDILLEKLRSKGGFVVYISNHFLEQCPDNMDLYIGFHGSAFRRDGLGIEAILAAISVAYTHERTLK</sequence>